<evidence type="ECO:0000313" key="3">
    <source>
        <dbReference type="Proteomes" id="UP000008291"/>
    </source>
</evidence>
<proteinExistence type="predicted"/>
<feature type="domain" description="DUF1540" evidence="1">
    <location>
        <begin position="76"/>
        <end position="105"/>
    </location>
</feature>
<feature type="domain" description="DUF1540" evidence="1">
    <location>
        <begin position="26"/>
        <end position="57"/>
    </location>
</feature>
<dbReference type="Pfam" id="PF07561">
    <property type="entry name" value="DUF1540"/>
    <property type="match status" value="2"/>
</dbReference>
<dbReference type="Proteomes" id="UP000008291">
    <property type="component" value="Chromosome"/>
</dbReference>
<dbReference type="KEGG" id="tbd:Tbd_1939"/>
<gene>
    <name evidence="2" type="ordered locus">Tbd_1939</name>
</gene>
<evidence type="ECO:0000313" key="2">
    <source>
        <dbReference type="EMBL" id="AAZ97892.1"/>
    </source>
</evidence>
<evidence type="ECO:0000259" key="1">
    <source>
        <dbReference type="Pfam" id="PF07561"/>
    </source>
</evidence>
<dbReference type="eggNOG" id="ENOG50331V9">
    <property type="taxonomic scope" value="Bacteria"/>
</dbReference>
<organism evidence="2 3">
    <name type="scientific">Thiobacillus denitrificans (strain ATCC 25259 / T1)</name>
    <dbReference type="NCBI Taxonomy" id="292415"/>
    <lineage>
        <taxon>Bacteria</taxon>
        <taxon>Pseudomonadati</taxon>
        <taxon>Pseudomonadota</taxon>
        <taxon>Betaproteobacteria</taxon>
        <taxon>Nitrosomonadales</taxon>
        <taxon>Thiobacillaceae</taxon>
        <taxon>Thiobacillus</taxon>
    </lineage>
</organism>
<dbReference type="InterPro" id="IPR011437">
    <property type="entry name" value="DUF1540"/>
</dbReference>
<dbReference type="EMBL" id="CP000116">
    <property type="protein sequence ID" value="AAZ97892.1"/>
    <property type="molecule type" value="Genomic_DNA"/>
</dbReference>
<sequence>MPVGTTSSRRIPMKNIVIEMPTVASCLATECAYNVNEDCHARAITVGNSLHAGCDTFFSGSEHTRAVQRTAGVGACKSKECEFNQDLECMADSITVAPHGKAVDCMTYAPR</sequence>
<keyword evidence="3" id="KW-1185">Reference proteome</keyword>
<dbReference type="AlphaFoldDB" id="Q3SHJ4"/>
<dbReference type="HOGENOM" id="CLU_151939_1_0_4"/>
<accession>Q3SHJ4</accession>
<reference evidence="2 3" key="1">
    <citation type="journal article" date="2006" name="J. Bacteriol.">
        <title>The genome sequence of the obligately chemolithoautotrophic, facultatively anaerobic bacterium Thiobacillus denitrificans.</title>
        <authorList>
            <person name="Beller H.R."/>
            <person name="Chain P.S."/>
            <person name="Letain T.E."/>
            <person name="Chakicherla A."/>
            <person name="Larimer F.W."/>
            <person name="Richardson P.M."/>
            <person name="Coleman M.A."/>
            <person name="Wood A.P."/>
            <person name="Kelly D.P."/>
        </authorList>
    </citation>
    <scope>NUCLEOTIDE SEQUENCE [LARGE SCALE GENOMIC DNA]</scope>
    <source>
        <strain evidence="2 3">ATCC 25259</strain>
    </source>
</reference>
<dbReference type="STRING" id="292415.Tbd_1939"/>
<name>Q3SHJ4_THIDA</name>
<protein>
    <recommendedName>
        <fullName evidence="1">DUF1540 domain-containing protein</fullName>
    </recommendedName>
</protein>